<evidence type="ECO:0000313" key="2">
    <source>
        <dbReference type="EMBL" id="ALU42763.1"/>
    </source>
</evidence>
<dbReference type="AlphaFoldDB" id="A0A0U3GI68"/>
<accession>A0A0U3GI68</accession>
<keyword evidence="1" id="KW-0812">Transmembrane</keyword>
<dbReference type="EMBL" id="CP013611">
    <property type="protein sequence ID" value="ALU42763.1"/>
    <property type="molecule type" value="Genomic_DNA"/>
</dbReference>
<keyword evidence="1" id="KW-0472">Membrane</keyword>
<feature type="transmembrane region" description="Helical" evidence="1">
    <location>
        <begin position="31"/>
        <end position="50"/>
    </location>
</feature>
<feature type="transmembrane region" description="Helical" evidence="1">
    <location>
        <begin position="89"/>
        <end position="113"/>
    </location>
</feature>
<dbReference type="KEGG" id="prr:AT705_07200"/>
<feature type="transmembrane region" description="Helical" evidence="1">
    <location>
        <begin position="57"/>
        <end position="83"/>
    </location>
</feature>
<keyword evidence="1" id="KW-1133">Transmembrane helix</keyword>
<protein>
    <submittedName>
        <fullName evidence="2">Uncharacterized protein</fullName>
    </submittedName>
</protein>
<evidence type="ECO:0000256" key="1">
    <source>
        <dbReference type="SAM" id="Phobius"/>
    </source>
</evidence>
<evidence type="ECO:0000313" key="3">
    <source>
        <dbReference type="Proteomes" id="UP000069015"/>
    </source>
</evidence>
<sequence>MKKWKMLFGFTAFITALEFIGLPFKEHIDLNTFVSLILYCLILIPMYGYGVAIGSKVIAILTFVLTILVPGSLVVLWGVVFTINHFSLIQLVFSLGTFGLLLFISYPVFMYAFRSDKLWLKEQQKMTDMKL</sequence>
<dbReference type="RefSeq" id="WP_058796076.1">
    <property type="nucleotide sequence ID" value="NZ_CP013611.1"/>
</dbReference>
<organism evidence="2 3">
    <name type="scientific">Pseudoalteromonas rubra</name>
    <dbReference type="NCBI Taxonomy" id="43658"/>
    <lineage>
        <taxon>Bacteria</taxon>
        <taxon>Pseudomonadati</taxon>
        <taxon>Pseudomonadota</taxon>
        <taxon>Gammaproteobacteria</taxon>
        <taxon>Alteromonadales</taxon>
        <taxon>Pseudoalteromonadaceae</taxon>
        <taxon>Pseudoalteromonas</taxon>
    </lineage>
</organism>
<dbReference type="Proteomes" id="UP000069015">
    <property type="component" value="Chromosome 1"/>
</dbReference>
<reference evidence="2 3" key="1">
    <citation type="submission" date="2015-12" db="EMBL/GenBank/DDBJ databases">
        <title>Complete genome sequence of Pseudoalteromonas rubra SCSIO 6842, harboring a conjugative plasmid.</title>
        <authorList>
            <person name="Li B."/>
            <person name="Wang X."/>
        </authorList>
    </citation>
    <scope>NUCLEOTIDE SEQUENCE [LARGE SCALE GENOMIC DNA]</scope>
    <source>
        <strain evidence="2 3">SCSIO 6842</strain>
    </source>
</reference>
<proteinExistence type="predicted"/>
<gene>
    <name evidence="2" type="ORF">AT705_07200</name>
</gene>
<name>A0A0U3GI68_9GAMM</name>